<evidence type="ECO:0000256" key="6">
    <source>
        <dbReference type="ARBA" id="ARBA00023004"/>
    </source>
</evidence>
<dbReference type="InterPro" id="IPR036396">
    <property type="entry name" value="Cyt_P450_sf"/>
</dbReference>
<dbReference type="Gene3D" id="1.10.630.10">
    <property type="entry name" value="Cytochrome P450"/>
    <property type="match status" value="1"/>
</dbReference>
<keyword evidence="12" id="KW-1185">Reference proteome</keyword>
<dbReference type="SUPFAM" id="SSF48264">
    <property type="entry name" value="Cytochrome P450"/>
    <property type="match status" value="1"/>
</dbReference>
<dbReference type="InterPro" id="IPR001128">
    <property type="entry name" value="Cyt_P450"/>
</dbReference>
<proteinExistence type="inferred from homology"/>
<evidence type="ECO:0000313" key="12">
    <source>
        <dbReference type="Proteomes" id="UP000054558"/>
    </source>
</evidence>
<keyword evidence="6 8" id="KW-0408">Iron</keyword>
<keyword evidence="10" id="KW-0812">Transmembrane</keyword>
<keyword evidence="3 8" id="KW-0349">Heme</keyword>
<dbReference type="InterPro" id="IPR017972">
    <property type="entry name" value="Cyt_P450_CS"/>
</dbReference>
<dbReference type="OMA" id="GRCDPHG"/>
<comment type="similarity">
    <text evidence="2 9">Belongs to the cytochrome P450 family.</text>
</comment>
<evidence type="ECO:0000256" key="10">
    <source>
        <dbReference type="SAM" id="Phobius"/>
    </source>
</evidence>
<dbReference type="GO" id="GO:0020037">
    <property type="term" value="F:heme binding"/>
    <property type="evidence" value="ECO:0007669"/>
    <property type="project" value="InterPro"/>
</dbReference>
<dbReference type="AlphaFoldDB" id="A0A1Y1I6L7"/>
<dbReference type="EMBL" id="DF237248">
    <property type="protein sequence ID" value="GAQ86604.1"/>
    <property type="molecule type" value="Genomic_DNA"/>
</dbReference>
<evidence type="ECO:0000256" key="5">
    <source>
        <dbReference type="ARBA" id="ARBA00023002"/>
    </source>
</evidence>
<dbReference type="STRING" id="105231.A0A1Y1I6L7"/>
<dbReference type="PRINTS" id="PR00463">
    <property type="entry name" value="EP450I"/>
</dbReference>
<accession>A0A1Y1I6L7</accession>
<evidence type="ECO:0000256" key="3">
    <source>
        <dbReference type="ARBA" id="ARBA00022617"/>
    </source>
</evidence>
<dbReference type="PRINTS" id="PR00385">
    <property type="entry name" value="P450"/>
</dbReference>
<dbReference type="PANTHER" id="PTHR24301:SF2">
    <property type="entry name" value="THROMBOXANE-A SYNTHASE"/>
    <property type="match status" value="1"/>
</dbReference>
<evidence type="ECO:0000313" key="11">
    <source>
        <dbReference type="EMBL" id="GAQ86604.1"/>
    </source>
</evidence>
<keyword evidence="10" id="KW-0472">Membrane</keyword>
<dbReference type="Proteomes" id="UP000054558">
    <property type="component" value="Unassembled WGS sequence"/>
</dbReference>
<sequence>MTSTSKYREDWKLRHVGSTLFLGGTLMLSIIMGQALIVLAAPVLLALYHWAIAPAVKFRHIAGPPFRPLVGNLPELFKNEYHEAVYQWSLQYGPVYRFFMGPTPIVVLADPELSKNVGLTLFHDFHDRTAMQSIETAPDGLVFSKGAYWAGARSAVMPLFHTEQLEAYAPAMHGALSKMRARMTEAAAKGEPVEVKQLTQQLSFDIIGKAAFGVDFEAQTDAETGPLVVAANKLINTIKIGSGAPLETVVGLFFPRAVQDCIAGLMKLVPGTMERVGFENRKFLMDVAERTAAERRARGGEDDVMRSSDFLTYLARTARVKDTGRKLTDREIRAIAMEVLLAGSDTTATTIAMAVFFLSYHADARNKVYKEIDRNAKAGVKEPGYSDLAKYSYVEQVVKETLRMFSTGPLLIRTAKRDMHVAGTHIPAGTIVWLATETVHRNPVHFPDPEQFRPERFDPHNPEALQRHPYAYLPFGLGPRMCVGFKFAMEEAQIALITLYQSFRFEPRPDTPTWPLKVWAGIVLKPSENILLDVYLR</sequence>
<dbReference type="PROSITE" id="PS00086">
    <property type="entry name" value="CYTOCHROME_P450"/>
    <property type="match status" value="1"/>
</dbReference>
<keyword evidence="4 8" id="KW-0479">Metal-binding</keyword>
<keyword evidence="10" id="KW-1133">Transmembrane helix</keyword>
<keyword evidence="5 9" id="KW-0560">Oxidoreductase</keyword>
<reference evidence="11 12" key="1">
    <citation type="journal article" date="2014" name="Nat. Commun.">
        <title>Klebsormidium flaccidum genome reveals primary factors for plant terrestrial adaptation.</title>
        <authorList>
            <person name="Hori K."/>
            <person name="Maruyama F."/>
            <person name="Fujisawa T."/>
            <person name="Togashi T."/>
            <person name="Yamamoto N."/>
            <person name="Seo M."/>
            <person name="Sato S."/>
            <person name="Yamada T."/>
            <person name="Mori H."/>
            <person name="Tajima N."/>
            <person name="Moriyama T."/>
            <person name="Ikeuchi M."/>
            <person name="Watanabe M."/>
            <person name="Wada H."/>
            <person name="Kobayashi K."/>
            <person name="Saito M."/>
            <person name="Masuda T."/>
            <person name="Sasaki-Sekimoto Y."/>
            <person name="Mashiguchi K."/>
            <person name="Awai K."/>
            <person name="Shimojima M."/>
            <person name="Masuda S."/>
            <person name="Iwai M."/>
            <person name="Nobusawa T."/>
            <person name="Narise T."/>
            <person name="Kondo S."/>
            <person name="Saito H."/>
            <person name="Sato R."/>
            <person name="Murakawa M."/>
            <person name="Ihara Y."/>
            <person name="Oshima-Yamada Y."/>
            <person name="Ohtaka K."/>
            <person name="Satoh M."/>
            <person name="Sonobe K."/>
            <person name="Ishii M."/>
            <person name="Ohtani R."/>
            <person name="Kanamori-Sato M."/>
            <person name="Honoki R."/>
            <person name="Miyazaki D."/>
            <person name="Mochizuki H."/>
            <person name="Umetsu J."/>
            <person name="Higashi K."/>
            <person name="Shibata D."/>
            <person name="Kamiya Y."/>
            <person name="Sato N."/>
            <person name="Nakamura Y."/>
            <person name="Tabata S."/>
            <person name="Ida S."/>
            <person name="Kurokawa K."/>
            <person name="Ohta H."/>
        </authorList>
    </citation>
    <scope>NUCLEOTIDE SEQUENCE [LARGE SCALE GENOMIC DNA]</scope>
    <source>
        <strain evidence="11 12">NIES-2285</strain>
    </source>
</reference>
<evidence type="ECO:0000256" key="4">
    <source>
        <dbReference type="ARBA" id="ARBA00022723"/>
    </source>
</evidence>
<evidence type="ECO:0000256" key="8">
    <source>
        <dbReference type="PIRSR" id="PIRSR602401-1"/>
    </source>
</evidence>
<evidence type="ECO:0000256" key="9">
    <source>
        <dbReference type="RuleBase" id="RU000461"/>
    </source>
</evidence>
<protein>
    <submittedName>
        <fullName evidence="11">Cytochrome P450</fullName>
    </submittedName>
</protein>
<dbReference type="GO" id="GO:0005506">
    <property type="term" value="F:iron ion binding"/>
    <property type="evidence" value="ECO:0007669"/>
    <property type="project" value="InterPro"/>
</dbReference>
<dbReference type="OrthoDB" id="1470350at2759"/>
<dbReference type="PANTHER" id="PTHR24301">
    <property type="entry name" value="THROMBOXANE-A SYNTHASE"/>
    <property type="match status" value="1"/>
</dbReference>
<dbReference type="GO" id="GO:0016705">
    <property type="term" value="F:oxidoreductase activity, acting on paired donors, with incorporation or reduction of molecular oxygen"/>
    <property type="evidence" value="ECO:0007669"/>
    <property type="project" value="InterPro"/>
</dbReference>
<dbReference type="GO" id="GO:0004497">
    <property type="term" value="F:monooxygenase activity"/>
    <property type="evidence" value="ECO:0007669"/>
    <property type="project" value="UniProtKB-KW"/>
</dbReference>
<gene>
    <name evidence="11" type="ORF">KFL_002990120</name>
</gene>
<name>A0A1Y1I6L7_KLENI</name>
<dbReference type="Pfam" id="PF00067">
    <property type="entry name" value="p450"/>
    <property type="match status" value="1"/>
</dbReference>
<dbReference type="FunFam" id="1.10.630.10:FF:000182">
    <property type="entry name" value="Cytochrome P450 3A4"/>
    <property type="match status" value="1"/>
</dbReference>
<evidence type="ECO:0000256" key="7">
    <source>
        <dbReference type="ARBA" id="ARBA00023033"/>
    </source>
</evidence>
<dbReference type="InterPro" id="IPR002401">
    <property type="entry name" value="Cyt_P450_E_grp-I"/>
</dbReference>
<comment type="cofactor">
    <cofactor evidence="1 8">
        <name>heme</name>
        <dbReference type="ChEBI" id="CHEBI:30413"/>
    </cofactor>
</comment>
<feature type="transmembrane region" description="Helical" evidence="10">
    <location>
        <begin position="20"/>
        <end position="50"/>
    </location>
</feature>
<feature type="binding site" description="axial binding residue" evidence="8">
    <location>
        <position position="482"/>
    </location>
    <ligand>
        <name>heme</name>
        <dbReference type="ChEBI" id="CHEBI:30413"/>
    </ligand>
    <ligandPart>
        <name>Fe</name>
        <dbReference type="ChEBI" id="CHEBI:18248"/>
    </ligandPart>
</feature>
<evidence type="ECO:0000256" key="2">
    <source>
        <dbReference type="ARBA" id="ARBA00010617"/>
    </source>
</evidence>
<evidence type="ECO:0000256" key="1">
    <source>
        <dbReference type="ARBA" id="ARBA00001971"/>
    </source>
</evidence>
<organism evidence="11 12">
    <name type="scientific">Klebsormidium nitens</name>
    <name type="common">Green alga</name>
    <name type="synonym">Ulothrix nitens</name>
    <dbReference type="NCBI Taxonomy" id="105231"/>
    <lineage>
        <taxon>Eukaryota</taxon>
        <taxon>Viridiplantae</taxon>
        <taxon>Streptophyta</taxon>
        <taxon>Klebsormidiophyceae</taxon>
        <taxon>Klebsormidiales</taxon>
        <taxon>Klebsormidiaceae</taxon>
        <taxon>Klebsormidium</taxon>
    </lineage>
</organism>
<keyword evidence="7 9" id="KW-0503">Monooxygenase</keyword>